<reference evidence="10 11" key="1">
    <citation type="journal article" date="2023" name="Sci. Data">
        <title>Genome assembly of the Korean intertidal mud-creeper Batillaria attramentaria.</title>
        <authorList>
            <person name="Patra A.K."/>
            <person name="Ho P.T."/>
            <person name="Jun S."/>
            <person name="Lee S.J."/>
            <person name="Kim Y."/>
            <person name="Won Y.J."/>
        </authorList>
    </citation>
    <scope>NUCLEOTIDE SEQUENCE [LARGE SCALE GENOMIC DNA]</scope>
    <source>
        <strain evidence="10">Wonlab-2016</strain>
    </source>
</reference>
<feature type="transmembrane region" description="Helical" evidence="8">
    <location>
        <begin position="54"/>
        <end position="79"/>
    </location>
</feature>
<keyword evidence="11" id="KW-1185">Reference proteome</keyword>
<dbReference type="InterPro" id="IPR004156">
    <property type="entry name" value="OATP"/>
</dbReference>
<keyword evidence="7" id="KW-1015">Disulfide bond</keyword>
<evidence type="ECO:0000256" key="3">
    <source>
        <dbReference type="ARBA" id="ARBA00022475"/>
    </source>
</evidence>
<dbReference type="NCBIfam" id="TIGR00805">
    <property type="entry name" value="oat"/>
    <property type="match status" value="1"/>
</dbReference>
<organism evidence="10 11">
    <name type="scientific">Batillaria attramentaria</name>
    <dbReference type="NCBI Taxonomy" id="370345"/>
    <lineage>
        <taxon>Eukaryota</taxon>
        <taxon>Metazoa</taxon>
        <taxon>Spiralia</taxon>
        <taxon>Lophotrochozoa</taxon>
        <taxon>Mollusca</taxon>
        <taxon>Gastropoda</taxon>
        <taxon>Caenogastropoda</taxon>
        <taxon>Sorbeoconcha</taxon>
        <taxon>Cerithioidea</taxon>
        <taxon>Batillariidae</taxon>
        <taxon>Batillaria</taxon>
    </lineage>
</organism>
<dbReference type="InterPro" id="IPR036058">
    <property type="entry name" value="Kazal_dom_sf"/>
</dbReference>
<feature type="transmembrane region" description="Helical" evidence="8">
    <location>
        <begin position="261"/>
        <end position="282"/>
    </location>
</feature>
<dbReference type="Gene3D" id="3.30.60.30">
    <property type="match status" value="1"/>
</dbReference>
<evidence type="ECO:0000256" key="2">
    <source>
        <dbReference type="ARBA" id="ARBA00009657"/>
    </source>
</evidence>
<gene>
    <name evidence="10" type="ORF">BaRGS_00000774</name>
</gene>
<comment type="similarity">
    <text evidence="2 8">Belongs to the organo anion transporter (TC 2.A.60) family.</text>
</comment>
<evidence type="ECO:0000313" key="10">
    <source>
        <dbReference type="EMBL" id="KAK7507809.1"/>
    </source>
</evidence>
<feature type="transmembrane region" description="Helical" evidence="8">
    <location>
        <begin position="91"/>
        <end position="111"/>
    </location>
</feature>
<evidence type="ECO:0000259" key="9">
    <source>
        <dbReference type="PROSITE" id="PS51465"/>
    </source>
</evidence>
<evidence type="ECO:0000256" key="5">
    <source>
        <dbReference type="ARBA" id="ARBA00022989"/>
    </source>
</evidence>
<dbReference type="InterPro" id="IPR002350">
    <property type="entry name" value="Kazal_dom"/>
</dbReference>
<dbReference type="InterPro" id="IPR036259">
    <property type="entry name" value="MFS_trans_sf"/>
</dbReference>
<evidence type="ECO:0000256" key="1">
    <source>
        <dbReference type="ARBA" id="ARBA00004651"/>
    </source>
</evidence>
<evidence type="ECO:0000256" key="6">
    <source>
        <dbReference type="ARBA" id="ARBA00023136"/>
    </source>
</evidence>
<evidence type="ECO:0000256" key="7">
    <source>
        <dbReference type="ARBA" id="ARBA00023157"/>
    </source>
</evidence>
<feature type="transmembrane region" description="Helical" evidence="8">
    <location>
        <begin position="334"/>
        <end position="357"/>
    </location>
</feature>
<dbReference type="Gene3D" id="1.20.1250.20">
    <property type="entry name" value="MFS general substrate transporter like domains"/>
    <property type="match status" value="1"/>
</dbReference>
<name>A0ABD0M7N8_9CAEN</name>
<proteinExistence type="inferred from homology"/>
<dbReference type="AlphaFoldDB" id="A0ABD0M7N8"/>
<evidence type="ECO:0000256" key="4">
    <source>
        <dbReference type="ARBA" id="ARBA00022692"/>
    </source>
</evidence>
<dbReference type="PANTHER" id="PTHR11388">
    <property type="entry name" value="ORGANIC ANION TRANSPORTER"/>
    <property type="match status" value="1"/>
</dbReference>
<dbReference type="SUPFAM" id="SSF100895">
    <property type="entry name" value="Kazal-type serine protease inhibitors"/>
    <property type="match status" value="1"/>
</dbReference>
<feature type="transmembrane region" description="Helical" evidence="8">
    <location>
        <begin position="528"/>
        <end position="547"/>
    </location>
</feature>
<evidence type="ECO:0000256" key="8">
    <source>
        <dbReference type="RuleBase" id="RU362056"/>
    </source>
</evidence>
<keyword evidence="3" id="KW-1003">Cell membrane</keyword>
<keyword evidence="5 8" id="KW-1133">Transmembrane helix</keyword>
<comment type="subcellular location">
    <subcellularLocation>
        <location evidence="1 8">Cell membrane</location>
        <topology evidence="1 8">Multi-pass membrane protein</topology>
    </subcellularLocation>
</comment>
<dbReference type="EMBL" id="JACVVK020000003">
    <property type="protein sequence ID" value="KAK7507809.1"/>
    <property type="molecule type" value="Genomic_DNA"/>
</dbReference>
<feature type="transmembrane region" description="Helical" evidence="8">
    <location>
        <begin position="620"/>
        <end position="641"/>
    </location>
</feature>
<dbReference type="Pfam" id="PF07648">
    <property type="entry name" value="Kazal_2"/>
    <property type="match status" value="1"/>
</dbReference>
<feature type="transmembrane region" description="Helical" evidence="8">
    <location>
        <begin position="369"/>
        <end position="393"/>
    </location>
</feature>
<keyword evidence="8" id="KW-0406">Ion transport</keyword>
<keyword evidence="8" id="KW-0813">Transport</keyword>
<dbReference type="Proteomes" id="UP001519460">
    <property type="component" value="Unassembled WGS sequence"/>
</dbReference>
<protein>
    <recommendedName>
        <fullName evidence="8">Solute carrier organic anion transporter family member</fullName>
    </recommendedName>
</protein>
<sequence>MGGKERLKSAEDPNFLISPVSTGGEDTADDTLRYGLGSWKPRCAQVFNTIRWYVFWTSVFSLAQGFIVNGVINAVITSLETRFELPSTRSGLIPSSNNFIALFLVLIISYYGGQRNKPRIIAAGIFVLAVEVEENVCYRDVSSITNITDVGQCGMGEGDAAGEGGGMNHLQTYLYVFMLANALMGIGATPMFTLGNVFIDENTQAETTSWYLGIVMSAASVGVAGGYMAGAQFLNMYTDIDKVDMNTIDINPLDPRWVGAWWIPFLISGVVMLVLVAPMAAYPKRLPGSAKLSAYRKSEAYQSRKDKAAVPSADFGKSWRDFPRAMWILAQNPTFVFLSLSVCAEGIIVSGVAVFGAKFLQEKFNLPAAFAGFVMGMITVPGAGGGMLLGGYLVKRLKLKCRGIIRLNLVAGCLAFLTGALFLLQCPTQSAAGVNVPYDSLRELEGPSRLDAICNEGCGCTAHVYEPVCGMDGVIYFSPCHAGCEEKFEWLEGPMGPFKTVELGQSEGNATAPPPGAHQGVCMSDCQLLYVVGPLLFLGMFLTFTTVSPTQTATLRCVPENERALAIGFQWLFLRLGGTMPGPLILGAIIDSACRVWQEACGAVGACWIYTPTDMGVRIFVWWLLVKAMSIVCYFLAQFFYRPPPEPPIEEEQKEGLRTNNGDQVLSALDDLPGPESNV</sequence>
<dbReference type="GO" id="GO:0005886">
    <property type="term" value="C:plasma membrane"/>
    <property type="evidence" value="ECO:0007669"/>
    <property type="project" value="UniProtKB-SubCell"/>
</dbReference>
<comment type="caution">
    <text evidence="8">Lacks conserved residue(s) required for the propagation of feature annotation.</text>
</comment>
<dbReference type="PANTHER" id="PTHR11388:SF160">
    <property type="entry name" value="SOLUTE CARRIER ORGANIC ANION TRANSPORTER FAMILY MEMBER"/>
    <property type="match status" value="1"/>
</dbReference>
<feature type="transmembrane region" description="Helical" evidence="8">
    <location>
        <begin position="405"/>
        <end position="424"/>
    </location>
</feature>
<dbReference type="PROSITE" id="PS51465">
    <property type="entry name" value="KAZAL_2"/>
    <property type="match status" value="1"/>
</dbReference>
<comment type="caution">
    <text evidence="10">The sequence shown here is derived from an EMBL/GenBank/DDBJ whole genome shotgun (WGS) entry which is preliminary data.</text>
</comment>
<feature type="domain" description="Kazal-like" evidence="9">
    <location>
        <begin position="448"/>
        <end position="497"/>
    </location>
</feature>
<dbReference type="SUPFAM" id="SSF103473">
    <property type="entry name" value="MFS general substrate transporter"/>
    <property type="match status" value="1"/>
</dbReference>
<accession>A0ABD0M7N8</accession>
<dbReference type="GO" id="GO:0006811">
    <property type="term" value="P:monoatomic ion transport"/>
    <property type="evidence" value="ECO:0007669"/>
    <property type="project" value="UniProtKB-KW"/>
</dbReference>
<keyword evidence="4 8" id="KW-0812">Transmembrane</keyword>
<feature type="transmembrane region" description="Helical" evidence="8">
    <location>
        <begin position="210"/>
        <end position="229"/>
    </location>
</feature>
<evidence type="ECO:0000313" key="11">
    <source>
        <dbReference type="Proteomes" id="UP001519460"/>
    </source>
</evidence>
<feature type="transmembrane region" description="Helical" evidence="8">
    <location>
        <begin position="173"/>
        <end position="198"/>
    </location>
</feature>
<dbReference type="Pfam" id="PF03137">
    <property type="entry name" value="OATP"/>
    <property type="match status" value="1"/>
</dbReference>
<keyword evidence="6 8" id="KW-0472">Membrane</keyword>